<evidence type="ECO:0000313" key="6">
    <source>
        <dbReference type="EMBL" id="CAB9528538.1"/>
    </source>
</evidence>
<keyword evidence="3" id="KW-0547">Nucleotide-binding</keyword>
<dbReference type="AlphaFoldDB" id="A0A9N8HZE4"/>
<keyword evidence="6" id="KW-0418">Kinase</keyword>
<keyword evidence="6" id="KW-0675">Receptor</keyword>
<accession>A0A9N8HZE4</accession>
<evidence type="ECO:0000256" key="3">
    <source>
        <dbReference type="ARBA" id="ARBA00022741"/>
    </source>
</evidence>
<protein>
    <submittedName>
        <fullName evidence="6">LRR receptor-like serine threonine-protein kinase</fullName>
    </submittedName>
</protein>
<name>A0A9N8HZE4_9STRA</name>
<dbReference type="PANTHER" id="PTHR48056">
    <property type="entry name" value="LRR RECEPTOR-LIKE SERINE/THREONINE-PROTEIN KINASE-RELATED"/>
    <property type="match status" value="1"/>
</dbReference>
<dbReference type="EMBL" id="CAICTM010002248">
    <property type="protein sequence ID" value="CAB9528538.1"/>
    <property type="molecule type" value="Genomic_DNA"/>
</dbReference>
<proteinExistence type="predicted"/>
<dbReference type="GO" id="GO:0016301">
    <property type="term" value="F:kinase activity"/>
    <property type="evidence" value="ECO:0007669"/>
    <property type="project" value="UniProtKB-KW"/>
</dbReference>
<dbReference type="Gene3D" id="3.80.10.10">
    <property type="entry name" value="Ribonuclease Inhibitor"/>
    <property type="match status" value="2"/>
</dbReference>
<evidence type="ECO:0000256" key="4">
    <source>
        <dbReference type="ARBA" id="ARBA00022840"/>
    </source>
</evidence>
<keyword evidence="2" id="KW-0677">Repeat</keyword>
<evidence type="ECO:0000256" key="5">
    <source>
        <dbReference type="SAM" id="Phobius"/>
    </source>
</evidence>
<dbReference type="GO" id="GO:0005524">
    <property type="term" value="F:ATP binding"/>
    <property type="evidence" value="ECO:0007669"/>
    <property type="project" value="UniProtKB-KW"/>
</dbReference>
<evidence type="ECO:0000256" key="2">
    <source>
        <dbReference type="ARBA" id="ARBA00022737"/>
    </source>
</evidence>
<dbReference type="InterPro" id="IPR032675">
    <property type="entry name" value="LRR_dom_sf"/>
</dbReference>
<organism evidence="6 7">
    <name type="scientific">Seminavis robusta</name>
    <dbReference type="NCBI Taxonomy" id="568900"/>
    <lineage>
        <taxon>Eukaryota</taxon>
        <taxon>Sar</taxon>
        <taxon>Stramenopiles</taxon>
        <taxon>Ochrophyta</taxon>
        <taxon>Bacillariophyta</taxon>
        <taxon>Bacillariophyceae</taxon>
        <taxon>Bacillariophycidae</taxon>
        <taxon>Naviculales</taxon>
        <taxon>Naviculaceae</taxon>
        <taxon>Seminavis</taxon>
    </lineage>
</organism>
<dbReference type="PANTHER" id="PTHR48056:SF81">
    <property type="entry name" value="RECEPTOR PROTEIN-TYROSINE KINASE CEPR1"/>
    <property type="match status" value="1"/>
</dbReference>
<dbReference type="Proteomes" id="UP001153069">
    <property type="component" value="Unassembled WGS sequence"/>
</dbReference>
<dbReference type="SUPFAM" id="SSF52058">
    <property type="entry name" value="L domain-like"/>
    <property type="match status" value="1"/>
</dbReference>
<keyword evidence="4" id="KW-0067">ATP-binding</keyword>
<dbReference type="FunFam" id="3.80.10.10:FF:000041">
    <property type="entry name" value="LRR receptor-like serine/threonine-protein kinase ERECTA"/>
    <property type="match status" value="1"/>
</dbReference>
<keyword evidence="5" id="KW-1133">Transmembrane helix</keyword>
<comment type="caution">
    <text evidence="6">The sequence shown here is derived from an EMBL/GenBank/DDBJ whole genome shotgun (WGS) entry which is preliminary data.</text>
</comment>
<gene>
    <name evidence="6" type="ORF">SEMRO_2250_G320780.1</name>
</gene>
<evidence type="ECO:0000256" key="1">
    <source>
        <dbReference type="ARBA" id="ARBA00022614"/>
    </source>
</evidence>
<keyword evidence="7" id="KW-1185">Reference proteome</keyword>
<reference evidence="6" key="1">
    <citation type="submission" date="2020-06" db="EMBL/GenBank/DDBJ databases">
        <authorList>
            <consortium name="Plant Systems Biology data submission"/>
        </authorList>
    </citation>
    <scope>NUCLEOTIDE SEQUENCE</scope>
    <source>
        <strain evidence="6">D6</strain>
    </source>
</reference>
<dbReference type="InterPro" id="IPR050647">
    <property type="entry name" value="Plant_LRR-RLKs"/>
</dbReference>
<feature type="transmembrane region" description="Helical" evidence="5">
    <location>
        <begin position="185"/>
        <end position="209"/>
    </location>
</feature>
<keyword evidence="5" id="KW-0812">Transmembrane</keyword>
<keyword evidence="6" id="KW-0808">Transferase</keyword>
<keyword evidence="1" id="KW-0433">Leucine-rich repeat</keyword>
<evidence type="ECO:0000313" key="7">
    <source>
        <dbReference type="Proteomes" id="UP001153069"/>
    </source>
</evidence>
<keyword evidence="5" id="KW-0472">Membrane</keyword>
<sequence>METVEQEHREQRKVDCQLLMPADQEDAITIMGTKKQKELIDGIEMVEQKKPSPSFNGTGRSPGRDQFFQYPGIMDDIQPLPDVAPPSLHRGGRRTREVEPGAYALGGGIRPAFYHPRMPSVAMTNNEVANDSEPTSFSSSLGQSCSAENETLVHAQPINDDSERGELPTAKPMSERAKIVWKKKIFLSLTVEMLVGIMVIIGIALVVSFRNNRLTQKVPQLKQQNGAIYMHTDGHGATQAPTTFMDGILKGLNLPDYTLEAMQDHRCPQYKAYQWFLENQQSLGTYPKWRLKQRFALATFFFATRGEHWVNHHSWLDWETHECYWEQQFTLKEDFSSFQCDDSGHIQSLSFLRNKLAGTIPKEMSLLSATLTRLNLLGNMELNGQIPSEIGLLTKLTVLLTFMTKLSGGIPTEIGLLTNLRVWDSKMTDLSGSIPTEMGLLRDLKELELASKEITGQIPSELGLLSGLTRLSLFSMGLSGTLPKELYQLPSMAFFWLGDCPGIDLGPIIPALAATQMLHLERVVLQGNQGTGSFPYNMGRLSSLISLSLNRFQLSNAIPSEIGELTQLTALDLQENLLSSSVPSELYLLFGLRFLVLNSNILTGHLPPQLFQSLRKLEVLHLHNTHFSGSLASEIGLLTNLKELELQSTSLSGELPSELLVLPNLTGISVANTSLYGSIPDGLCHLLHRNELECYGPHGCYPKKMTTSVCQGTVLCGCNCAPC</sequence>